<evidence type="ECO:0000313" key="1">
    <source>
        <dbReference type="EMBL" id="VFS15023.1"/>
    </source>
</evidence>
<dbReference type="EMBL" id="CAADIW010000005">
    <property type="protein sequence ID" value="VFS15023.1"/>
    <property type="molecule type" value="Genomic_DNA"/>
</dbReference>
<evidence type="ECO:0008006" key="3">
    <source>
        <dbReference type="Google" id="ProtNLM"/>
    </source>
</evidence>
<sequence length="152" mass="17142">MNETLQPVDTDLLRALQSDYLVGGYKKDSVYLAQVRHSVNQCTGLFEITDAYPPSDGVFHLSMTTVTNCISQLGIVYAGLLNGLKMKSNEVYVIEYNIRFLRPINDLKFIITASMSQNRRKPRGIIYTMKGEVQQGAFCYEVTFLFPIGEAI</sequence>
<gene>
    <name evidence="1" type="ORF">NCTC12126_01097</name>
</gene>
<proteinExistence type="predicted"/>
<reference evidence="1 2" key="1">
    <citation type="submission" date="2019-03" db="EMBL/GenBank/DDBJ databases">
        <authorList>
            <consortium name="Pathogen Informatics"/>
        </authorList>
    </citation>
    <scope>NUCLEOTIDE SEQUENCE [LARGE SCALE GENOMIC DNA]</scope>
    <source>
        <strain evidence="1 2">NCTC12126</strain>
    </source>
</reference>
<evidence type="ECO:0000313" key="2">
    <source>
        <dbReference type="Proteomes" id="UP000351155"/>
    </source>
</evidence>
<accession>A0A484WWX2</accession>
<protein>
    <recommendedName>
        <fullName evidence="3">Thioesterase domain-containing protein</fullName>
    </recommendedName>
</protein>
<dbReference type="Proteomes" id="UP000351155">
    <property type="component" value="Unassembled WGS sequence"/>
</dbReference>
<organism evidence="1 2">
    <name type="scientific">Enterobacter cancerogenus</name>
    <dbReference type="NCBI Taxonomy" id="69218"/>
    <lineage>
        <taxon>Bacteria</taxon>
        <taxon>Pseudomonadati</taxon>
        <taxon>Pseudomonadota</taxon>
        <taxon>Gammaproteobacteria</taxon>
        <taxon>Enterobacterales</taxon>
        <taxon>Enterobacteriaceae</taxon>
        <taxon>Enterobacter</taxon>
        <taxon>Enterobacter cloacae complex</taxon>
    </lineage>
</organism>
<name>A0A484WWX2_9ENTR</name>
<dbReference type="AlphaFoldDB" id="A0A484WWX2"/>